<accession>A0A3A8E913</accession>
<evidence type="ECO:0000313" key="10">
    <source>
        <dbReference type="Proteomes" id="UP000282388"/>
    </source>
</evidence>
<evidence type="ECO:0000256" key="6">
    <source>
        <dbReference type="ARBA" id="ARBA00022989"/>
    </source>
</evidence>
<keyword evidence="7 8" id="KW-0472">Membrane</keyword>
<evidence type="ECO:0000256" key="2">
    <source>
        <dbReference type="ARBA" id="ARBA00010735"/>
    </source>
</evidence>
<dbReference type="GO" id="GO:0005886">
    <property type="term" value="C:plasma membrane"/>
    <property type="evidence" value="ECO:0007669"/>
    <property type="project" value="UniProtKB-SubCell"/>
</dbReference>
<evidence type="ECO:0000256" key="1">
    <source>
        <dbReference type="ARBA" id="ARBA00004651"/>
    </source>
</evidence>
<comment type="subcellular location">
    <subcellularLocation>
        <location evidence="1">Cell membrane</location>
        <topology evidence="1">Multi-pass membrane protein</topology>
    </subcellularLocation>
</comment>
<keyword evidence="6 8" id="KW-1133">Transmembrane helix</keyword>
<dbReference type="PANTHER" id="PTHR34979:SF1">
    <property type="entry name" value="INNER MEMBRANE PROTEIN YGAZ"/>
    <property type="match status" value="1"/>
</dbReference>
<evidence type="ECO:0000256" key="5">
    <source>
        <dbReference type="ARBA" id="ARBA00022692"/>
    </source>
</evidence>
<evidence type="ECO:0000256" key="3">
    <source>
        <dbReference type="ARBA" id="ARBA00022448"/>
    </source>
</evidence>
<dbReference type="InterPro" id="IPR011606">
    <property type="entry name" value="Brnchd-chn_aa_trnsp_permease"/>
</dbReference>
<feature type="transmembrane region" description="Helical" evidence="8">
    <location>
        <begin position="85"/>
        <end position="107"/>
    </location>
</feature>
<comment type="caution">
    <text evidence="9">The sequence shown here is derived from an EMBL/GenBank/DDBJ whole genome shotgun (WGS) entry which is preliminary data.</text>
</comment>
<protein>
    <submittedName>
        <fullName evidence="9">Branched-chain amino acid ABC transporter permease</fullName>
    </submittedName>
</protein>
<evidence type="ECO:0000256" key="7">
    <source>
        <dbReference type="ARBA" id="ARBA00023136"/>
    </source>
</evidence>
<dbReference type="Proteomes" id="UP000282388">
    <property type="component" value="Unassembled WGS sequence"/>
</dbReference>
<sequence length="252" mass="27605">MLGFQNTSANNIQNTTGSYGRTEFLRGLKASLPILIGIIPFALVLGAQAAQKGFSVLELSLLTGLNFAGGSEFAILEMWTSPPNILILMFLTFLVNSRHLLMGASLVPYLKHLPNKQVYTALFFMCDESWALGLADAEKNKQRLQLQQAFSMMFYAGICFALYLMWISFTTLGAVIGPFLGDIQRFGFDMAFPAVFLILLRGMWKGIHAARPWLVSLIAAALAYLYLPAGWHVPIGAVSGIASAFFFAGDQS</sequence>
<organism evidence="9 10">
    <name type="scientific">Acinetobacter tianfuensis</name>
    <dbReference type="NCBI Taxonomy" id="2419603"/>
    <lineage>
        <taxon>Bacteria</taxon>
        <taxon>Pseudomonadati</taxon>
        <taxon>Pseudomonadota</taxon>
        <taxon>Gammaproteobacteria</taxon>
        <taxon>Moraxellales</taxon>
        <taxon>Moraxellaceae</taxon>
        <taxon>Acinetobacter</taxon>
    </lineage>
</organism>
<feature type="transmembrane region" description="Helical" evidence="8">
    <location>
        <begin position="153"/>
        <end position="180"/>
    </location>
</feature>
<feature type="transmembrane region" description="Helical" evidence="8">
    <location>
        <begin position="211"/>
        <end position="227"/>
    </location>
</feature>
<evidence type="ECO:0000256" key="8">
    <source>
        <dbReference type="SAM" id="Phobius"/>
    </source>
</evidence>
<dbReference type="OrthoDB" id="9803444at2"/>
<keyword evidence="5 8" id="KW-0812">Transmembrane</keyword>
<dbReference type="Pfam" id="PF03591">
    <property type="entry name" value="AzlC"/>
    <property type="match status" value="1"/>
</dbReference>
<keyword evidence="3" id="KW-0813">Transport</keyword>
<proteinExistence type="inferred from homology"/>
<keyword evidence="4" id="KW-1003">Cell membrane</keyword>
<dbReference type="GO" id="GO:1903785">
    <property type="term" value="P:L-valine transmembrane transport"/>
    <property type="evidence" value="ECO:0007669"/>
    <property type="project" value="TreeGrafter"/>
</dbReference>
<dbReference type="RefSeq" id="WP_120402624.1">
    <property type="nucleotide sequence ID" value="NZ_RAXV01000018.1"/>
</dbReference>
<feature type="transmembrane region" description="Helical" evidence="8">
    <location>
        <begin position="59"/>
        <end position="79"/>
    </location>
</feature>
<dbReference type="AlphaFoldDB" id="A0A3A8E913"/>
<feature type="transmembrane region" description="Helical" evidence="8">
    <location>
        <begin position="30"/>
        <end position="47"/>
    </location>
</feature>
<evidence type="ECO:0000256" key="4">
    <source>
        <dbReference type="ARBA" id="ARBA00022475"/>
    </source>
</evidence>
<reference evidence="9 10" key="1">
    <citation type="submission" date="2018-09" db="EMBL/GenBank/DDBJ databases">
        <title>The draft genome of Acinetobacter spp. strains.</title>
        <authorList>
            <person name="Qin J."/>
            <person name="Feng Y."/>
            <person name="Zong Z."/>
        </authorList>
    </citation>
    <scope>NUCLEOTIDE SEQUENCE [LARGE SCALE GENOMIC DNA]</scope>
    <source>
        <strain evidence="9 10">WCHAc060012</strain>
    </source>
</reference>
<feature type="transmembrane region" description="Helical" evidence="8">
    <location>
        <begin position="186"/>
        <end position="204"/>
    </location>
</feature>
<keyword evidence="10" id="KW-1185">Reference proteome</keyword>
<dbReference type="EMBL" id="RAXV01000018">
    <property type="protein sequence ID" value="RKG31085.1"/>
    <property type="molecule type" value="Genomic_DNA"/>
</dbReference>
<comment type="similarity">
    <text evidence="2">Belongs to the AzlC family.</text>
</comment>
<evidence type="ECO:0000313" key="9">
    <source>
        <dbReference type="EMBL" id="RKG31085.1"/>
    </source>
</evidence>
<gene>
    <name evidence="9" type="ORF">D7V32_09375</name>
</gene>
<name>A0A3A8E913_9GAMM</name>
<dbReference type="PANTHER" id="PTHR34979">
    <property type="entry name" value="INNER MEMBRANE PROTEIN YGAZ"/>
    <property type="match status" value="1"/>
</dbReference>